<keyword evidence="1" id="KW-0238">DNA-binding</keyword>
<dbReference type="Gene3D" id="1.10.260.40">
    <property type="entry name" value="lambda repressor-like DNA-binding domains"/>
    <property type="match status" value="1"/>
</dbReference>
<dbReference type="GO" id="GO:0003677">
    <property type="term" value="F:DNA binding"/>
    <property type="evidence" value="ECO:0007669"/>
    <property type="project" value="UniProtKB-KW"/>
</dbReference>
<evidence type="ECO:0000313" key="4">
    <source>
        <dbReference type="EMBL" id="AQG79387.1"/>
    </source>
</evidence>
<proteinExistence type="predicted"/>
<dbReference type="SUPFAM" id="SSF47413">
    <property type="entry name" value="lambda repressor-like DNA-binding domains"/>
    <property type="match status" value="1"/>
</dbReference>
<dbReference type="RefSeq" id="WP_077130823.1">
    <property type="nucleotide sequence ID" value="NZ_CP014263.1"/>
</dbReference>
<dbReference type="InterPro" id="IPR001387">
    <property type="entry name" value="Cro/C1-type_HTH"/>
</dbReference>
<evidence type="ECO:0000256" key="1">
    <source>
        <dbReference type="ARBA" id="ARBA00023125"/>
    </source>
</evidence>
<dbReference type="Proteomes" id="UP000187941">
    <property type="component" value="Chromosome"/>
</dbReference>
<feature type="domain" description="HTH cro/C1-type" evidence="3">
    <location>
        <begin position="43"/>
        <end position="89"/>
    </location>
</feature>
<accession>A0A1P9WVH4</accession>
<gene>
    <name evidence="4" type="ORF">AWR27_08690</name>
</gene>
<evidence type="ECO:0000313" key="5">
    <source>
        <dbReference type="Proteomes" id="UP000187941"/>
    </source>
</evidence>
<keyword evidence="5" id="KW-1185">Reference proteome</keyword>
<dbReference type="Pfam" id="PF01381">
    <property type="entry name" value="HTH_3"/>
    <property type="match status" value="1"/>
</dbReference>
<evidence type="ECO:0000256" key="2">
    <source>
        <dbReference type="SAM" id="MobiDB-lite"/>
    </source>
</evidence>
<dbReference type="CDD" id="cd00093">
    <property type="entry name" value="HTH_XRE"/>
    <property type="match status" value="1"/>
</dbReference>
<dbReference type="GO" id="GO:0003700">
    <property type="term" value="F:DNA-binding transcription factor activity"/>
    <property type="evidence" value="ECO:0007669"/>
    <property type="project" value="TreeGrafter"/>
</dbReference>
<organism evidence="4 5">
    <name type="scientific">Spirosoma montaniterrae</name>
    <dbReference type="NCBI Taxonomy" id="1178516"/>
    <lineage>
        <taxon>Bacteria</taxon>
        <taxon>Pseudomonadati</taxon>
        <taxon>Bacteroidota</taxon>
        <taxon>Cytophagia</taxon>
        <taxon>Cytophagales</taxon>
        <taxon>Cytophagaceae</taxon>
        <taxon>Spirosoma</taxon>
    </lineage>
</organism>
<feature type="region of interest" description="Disordered" evidence="2">
    <location>
        <begin position="1"/>
        <end position="22"/>
    </location>
</feature>
<feature type="compositionally biased region" description="Polar residues" evidence="2">
    <location>
        <begin position="1"/>
        <end position="10"/>
    </location>
</feature>
<dbReference type="PROSITE" id="PS50943">
    <property type="entry name" value="HTH_CROC1"/>
    <property type="match status" value="1"/>
</dbReference>
<dbReference type="InterPro" id="IPR010982">
    <property type="entry name" value="Lambda_DNA-bd_dom_sf"/>
</dbReference>
<dbReference type="PANTHER" id="PTHR46797:SF1">
    <property type="entry name" value="METHYLPHOSPHONATE SYNTHASE"/>
    <property type="match status" value="1"/>
</dbReference>
<evidence type="ECO:0000259" key="3">
    <source>
        <dbReference type="PROSITE" id="PS50943"/>
    </source>
</evidence>
<dbReference type="SMART" id="SM00530">
    <property type="entry name" value="HTH_XRE"/>
    <property type="match status" value="1"/>
</dbReference>
<reference evidence="4 5" key="1">
    <citation type="submission" date="2016-01" db="EMBL/GenBank/DDBJ databases">
        <authorList>
            <person name="Oliw E.H."/>
        </authorList>
    </citation>
    <scope>NUCLEOTIDE SEQUENCE [LARGE SCALE GENOMIC DNA]</scope>
    <source>
        <strain evidence="4 5">DY10</strain>
    </source>
</reference>
<dbReference type="KEGG" id="smon:AWR27_08690"/>
<dbReference type="InterPro" id="IPR050807">
    <property type="entry name" value="TransReg_Diox_bact_type"/>
</dbReference>
<dbReference type="GO" id="GO:0005829">
    <property type="term" value="C:cytosol"/>
    <property type="evidence" value="ECO:0007669"/>
    <property type="project" value="TreeGrafter"/>
</dbReference>
<protein>
    <submittedName>
        <fullName evidence="4">XRE family transcriptional regulator</fullName>
    </submittedName>
</protein>
<dbReference type="EMBL" id="CP014263">
    <property type="protein sequence ID" value="AQG79387.1"/>
    <property type="molecule type" value="Genomic_DNA"/>
</dbReference>
<dbReference type="AlphaFoldDB" id="A0A1P9WVH4"/>
<dbReference type="STRING" id="1178516.AWR27_08690"/>
<dbReference type="PANTHER" id="PTHR46797">
    <property type="entry name" value="HTH-TYPE TRANSCRIPTIONAL REGULATOR"/>
    <property type="match status" value="1"/>
</dbReference>
<name>A0A1P9WVH4_9BACT</name>
<sequence length="102" mass="11610">MKTKKNTAMTLSEFKRKHYGERGTPKRDELEIGYDNFKIGVMVQEARLEKGLTQAELAEKVGTTKSYISKIENNVKEVRISTLQKIVELGLGGQLRVIIDLR</sequence>
<dbReference type="OrthoDB" id="337567at2"/>